<evidence type="ECO:0000313" key="9">
    <source>
        <dbReference type="Proteomes" id="UP001637996"/>
    </source>
</evidence>
<feature type="transmembrane region" description="Helical" evidence="5">
    <location>
        <begin position="6"/>
        <end position="24"/>
    </location>
</feature>
<dbReference type="InterPro" id="IPR052165">
    <property type="entry name" value="Membrane_assoc_protease"/>
</dbReference>
<evidence type="ECO:0000259" key="6">
    <source>
        <dbReference type="Pfam" id="PF01957"/>
    </source>
</evidence>
<gene>
    <name evidence="8" type="ORF">ACCQ41_05105</name>
</gene>
<evidence type="ECO:0000256" key="5">
    <source>
        <dbReference type="SAM" id="Phobius"/>
    </source>
</evidence>
<accession>A0ABW9M8V8</accession>
<keyword evidence="2 5" id="KW-0812">Transmembrane</keyword>
<feature type="domain" description="NfeD integral membrane" evidence="7">
    <location>
        <begin position="9"/>
        <end position="118"/>
    </location>
</feature>
<feature type="transmembrane region" description="Helical" evidence="5">
    <location>
        <begin position="29"/>
        <end position="45"/>
    </location>
</feature>
<evidence type="ECO:0000256" key="3">
    <source>
        <dbReference type="ARBA" id="ARBA00022989"/>
    </source>
</evidence>
<dbReference type="InterPro" id="IPR012340">
    <property type="entry name" value="NA-bd_OB-fold"/>
</dbReference>
<dbReference type="RefSeq" id="WP_410031301.1">
    <property type="nucleotide sequence ID" value="NZ_JBGMEI010000006.1"/>
</dbReference>
<dbReference type="InterPro" id="IPR056739">
    <property type="entry name" value="NfeD_membrane"/>
</dbReference>
<evidence type="ECO:0000313" key="8">
    <source>
        <dbReference type="EMBL" id="MFO3665620.1"/>
    </source>
</evidence>
<protein>
    <submittedName>
        <fullName evidence="8">NfeD family protein</fullName>
    </submittedName>
</protein>
<organism evidence="8 9">
    <name type="scientific">Anaerococcus martiniensis</name>
    <dbReference type="NCBI Taxonomy" id="3115615"/>
    <lineage>
        <taxon>Bacteria</taxon>
        <taxon>Bacillati</taxon>
        <taxon>Bacillota</taxon>
        <taxon>Tissierellia</taxon>
        <taxon>Tissierellales</taxon>
        <taxon>Peptoniphilaceae</taxon>
        <taxon>Anaerococcus</taxon>
    </lineage>
</organism>
<sequence length="211" mass="23443">MLENDLIIALSFVLAVISVISILFTEKKVFFGILSLLLFGFFYYQNTIYNVADNMTILTFVMGITLLAIEIFIPSFGVIGIAGLILTMYSVMDSFASTQMGFLILIVSAIAIILTVTIYVKLGFDRNLFDRFILKNTNSSQRGYNSKNNHSVLIGKSGITKTILRPTGRIEVEGNAYDAKSDSDFIGKDKEVEVVAIKDGHIIVKEKVWNS</sequence>
<evidence type="ECO:0000256" key="1">
    <source>
        <dbReference type="ARBA" id="ARBA00004141"/>
    </source>
</evidence>
<keyword evidence="4 5" id="KW-0472">Membrane</keyword>
<reference evidence="8 9" key="1">
    <citation type="journal article" date="2025" name="Anaerobe">
        <title>Description of Anaerococcus kampingiae sp. nov., Anaerococcus groningensis sp. nov., Anaerococcus martiniensis sp. nov., and Anaerococcus cruorum sp. nov., isolated from human clinical specimens.</title>
        <authorList>
            <person name="Boiten K.E."/>
            <person name="Meijer J."/>
            <person name="van Wezel E.M."/>
            <person name="Veloo A.C.M."/>
        </authorList>
    </citation>
    <scope>NUCLEOTIDE SEQUENCE [LARGE SCALE GENOMIC DNA]</scope>
    <source>
        <strain evidence="8 9">ENR0831</strain>
    </source>
</reference>
<feature type="transmembrane region" description="Helical" evidence="5">
    <location>
        <begin position="57"/>
        <end position="89"/>
    </location>
</feature>
<keyword evidence="3 5" id="KW-1133">Transmembrane helix</keyword>
<evidence type="ECO:0000256" key="4">
    <source>
        <dbReference type="ARBA" id="ARBA00023136"/>
    </source>
</evidence>
<dbReference type="Pfam" id="PF01957">
    <property type="entry name" value="NfeD"/>
    <property type="match status" value="1"/>
</dbReference>
<evidence type="ECO:0000259" key="7">
    <source>
        <dbReference type="Pfam" id="PF24961"/>
    </source>
</evidence>
<dbReference type="Proteomes" id="UP001637996">
    <property type="component" value="Unassembled WGS sequence"/>
</dbReference>
<dbReference type="Gene3D" id="2.40.50.140">
    <property type="entry name" value="Nucleic acid-binding proteins"/>
    <property type="match status" value="1"/>
</dbReference>
<feature type="transmembrane region" description="Helical" evidence="5">
    <location>
        <begin position="101"/>
        <end position="120"/>
    </location>
</feature>
<keyword evidence="9" id="KW-1185">Reference proteome</keyword>
<dbReference type="InterPro" id="IPR002810">
    <property type="entry name" value="NfeD-like_C"/>
</dbReference>
<dbReference type="SUPFAM" id="SSF141322">
    <property type="entry name" value="NfeD domain-like"/>
    <property type="match status" value="1"/>
</dbReference>
<comment type="subcellular location">
    <subcellularLocation>
        <location evidence="1">Membrane</location>
        <topology evidence="1">Multi-pass membrane protein</topology>
    </subcellularLocation>
</comment>
<name>A0ABW9M8V8_9FIRM</name>
<proteinExistence type="predicted"/>
<evidence type="ECO:0000256" key="2">
    <source>
        <dbReference type="ARBA" id="ARBA00022692"/>
    </source>
</evidence>
<feature type="domain" description="NfeD-like C-terminal" evidence="6">
    <location>
        <begin position="153"/>
        <end position="205"/>
    </location>
</feature>
<dbReference type="EMBL" id="JBGMEI010000006">
    <property type="protein sequence ID" value="MFO3665620.1"/>
    <property type="molecule type" value="Genomic_DNA"/>
</dbReference>
<comment type="caution">
    <text evidence="8">The sequence shown here is derived from an EMBL/GenBank/DDBJ whole genome shotgun (WGS) entry which is preliminary data.</text>
</comment>
<dbReference type="PANTHER" id="PTHR33507">
    <property type="entry name" value="INNER MEMBRANE PROTEIN YBBJ"/>
    <property type="match status" value="1"/>
</dbReference>
<dbReference type="Pfam" id="PF24961">
    <property type="entry name" value="NfeD_membrane"/>
    <property type="match status" value="1"/>
</dbReference>
<dbReference type="PANTHER" id="PTHR33507:SF3">
    <property type="entry name" value="INNER MEMBRANE PROTEIN YBBJ"/>
    <property type="match status" value="1"/>
</dbReference>